<gene>
    <name evidence="9" type="ORF">P3G67_21020</name>
</gene>
<feature type="transmembrane region" description="Helical" evidence="7">
    <location>
        <begin position="237"/>
        <end position="259"/>
    </location>
</feature>
<feature type="transmembrane region" description="Helical" evidence="7">
    <location>
        <begin position="300"/>
        <end position="320"/>
    </location>
</feature>
<reference evidence="9 10" key="1">
    <citation type="submission" date="2023-03" db="EMBL/GenBank/DDBJ databases">
        <title>Draft genome sequence of Streptomyces sp. RB6PN23 isolated from peat swamp forest in Thailand.</title>
        <authorList>
            <person name="Klaysubun C."/>
            <person name="Duangmal K."/>
        </authorList>
    </citation>
    <scope>NUCLEOTIDE SEQUENCE [LARGE SCALE GENOMIC DNA]</scope>
    <source>
        <strain evidence="9 10">RB6PN23</strain>
    </source>
</reference>
<feature type="transmembrane region" description="Helical" evidence="7">
    <location>
        <begin position="160"/>
        <end position="181"/>
    </location>
</feature>
<feature type="transmembrane region" description="Helical" evidence="7">
    <location>
        <begin position="271"/>
        <end position="293"/>
    </location>
</feature>
<feature type="transmembrane region" description="Helical" evidence="7">
    <location>
        <begin position="132"/>
        <end position="153"/>
    </location>
</feature>
<keyword evidence="4 7" id="KW-1133">Transmembrane helix</keyword>
<feature type="domain" description="Major facilitator superfamily (MFS) profile" evidence="8">
    <location>
        <begin position="34"/>
        <end position="412"/>
    </location>
</feature>
<dbReference type="PROSITE" id="PS50850">
    <property type="entry name" value="MFS"/>
    <property type="match status" value="1"/>
</dbReference>
<feature type="transmembrane region" description="Helical" evidence="7">
    <location>
        <begin position="99"/>
        <end position="120"/>
    </location>
</feature>
<feature type="transmembrane region" description="Helical" evidence="7">
    <location>
        <begin position="38"/>
        <end position="58"/>
    </location>
</feature>
<feature type="transmembrane region" description="Helical" evidence="7">
    <location>
        <begin position="326"/>
        <end position="352"/>
    </location>
</feature>
<accession>A0ABT5ZPB3</accession>
<evidence type="ECO:0000256" key="5">
    <source>
        <dbReference type="ARBA" id="ARBA00023136"/>
    </source>
</evidence>
<feature type="region of interest" description="Disordered" evidence="6">
    <location>
        <begin position="1"/>
        <end position="22"/>
    </location>
</feature>
<keyword evidence="10" id="KW-1185">Reference proteome</keyword>
<evidence type="ECO:0000256" key="3">
    <source>
        <dbReference type="ARBA" id="ARBA00022692"/>
    </source>
</evidence>
<dbReference type="EMBL" id="JARJBC010000013">
    <property type="protein sequence ID" value="MDF3291662.1"/>
    <property type="molecule type" value="Genomic_DNA"/>
</dbReference>
<feature type="transmembrane region" description="Helical" evidence="7">
    <location>
        <begin position="364"/>
        <end position="384"/>
    </location>
</feature>
<evidence type="ECO:0000259" key="8">
    <source>
        <dbReference type="PROSITE" id="PS50850"/>
    </source>
</evidence>
<evidence type="ECO:0000256" key="7">
    <source>
        <dbReference type="SAM" id="Phobius"/>
    </source>
</evidence>
<name>A0ABT5ZPB3_9ACTN</name>
<dbReference type="SUPFAM" id="SSF103473">
    <property type="entry name" value="MFS general substrate transporter"/>
    <property type="match status" value="1"/>
</dbReference>
<dbReference type="InterPro" id="IPR050189">
    <property type="entry name" value="MFS_Efflux_Transporters"/>
</dbReference>
<feature type="transmembrane region" description="Helical" evidence="7">
    <location>
        <begin position="390"/>
        <end position="412"/>
    </location>
</feature>
<evidence type="ECO:0000256" key="1">
    <source>
        <dbReference type="ARBA" id="ARBA00004651"/>
    </source>
</evidence>
<dbReference type="RefSeq" id="WP_276094838.1">
    <property type="nucleotide sequence ID" value="NZ_JARJBC010000013.1"/>
</dbReference>
<dbReference type="InterPro" id="IPR036259">
    <property type="entry name" value="MFS_trans_sf"/>
</dbReference>
<dbReference type="Proteomes" id="UP001216579">
    <property type="component" value="Unassembled WGS sequence"/>
</dbReference>
<keyword evidence="5 7" id="KW-0472">Membrane</keyword>
<comment type="subcellular location">
    <subcellularLocation>
        <location evidence="1">Cell membrane</location>
        <topology evidence="1">Multi-pass membrane protein</topology>
    </subcellularLocation>
</comment>
<comment type="caution">
    <text evidence="9">The sequence shown here is derived from an EMBL/GenBank/DDBJ whole genome shotgun (WGS) entry which is preliminary data.</text>
</comment>
<evidence type="ECO:0000313" key="9">
    <source>
        <dbReference type="EMBL" id="MDF3291662.1"/>
    </source>
</evidence>
<dbReference type="PANTHER" id="PTHR43124:SF3">
    <property type="entry name" value="CHLORAMPHENICOL EFFLUX PUMP RV0191"/>
    <property type="match status" value="1"/>
</dbReference>
<evidence type="ECO:0000256" key="6">
    <source>
        <dbReference type="SAM" id="MobiDB-lite"/>
    </source>
</evidence>
<dbReference type="InterPro" id="IPR020846">
    <property type="entry name" value="MFS_dom"/>
</dbReference>
<dbReference type="Gene3D" id="1.20.1250.20">
    <property type="entry name" value="MFS general substrate transporter like domains"/>
    <property type="match status" value="1"/>
</dbReference>
<keyword evidence="2" id="KW-1003">Cell membrane</keyword>
<organism evidence="9 10">
    <name type="scientific">Streptomyces silvisoli</name>
    <dbReference type="NCBI Taxonomy" id="3034235"/>
    <lineage>
        <taxon>Bacteria</taxon>
        <taxon>Bacillati</taxon>
        <taxon>Actinomycetota</taxon>
        <taxon>Actinomycetes</taxon>
        <taxon>Kitasatosporales</taxon>
        <taxon>Streptomycetaceae</taxon>
        <taxon>Streptomyces</taxon>
    </lineage>
</organism>
<evidence type="ECO:0000256" key="4">
    <source>
        <dbReference type="ARBA" id="ARBA00022989"/>
    </source>
</evidence>
<proteinExistence type="predicted"/>
<dbReference type="Pfam" id="PF07690">
    <property type="entry name" value="MFS_1"/>
    <property type="match status" value="1"/>
</dbReference>
<sequence length="428" mass="42487">MRREGESTAIQGDGVQHSDNAEPLDGSGRAYWRKFTPIYLSGVMAAIGIGKIAPISVALRSDLRLSLGQIGLVASSVTSVAAVLGLLVSFLLRPLKPRRVLVCGLLGMAVCGVLGARSQGFPVLIAARLAESLGYVVVVIAAPVLLMGLGGSARRTTTALAVWGTFMPVGLALGSFAGGALSSWYGWRAWLTIAAGATLAVAVAGAVLLRDAGSGVAGAGPEGRTGGGLRRLLRPTALALGFATISGAIVSFVAMFPTYLHERLGLPVAQAGTLTGAVSFVGVAGGFASGWLLRRGANIATVFFAGLLMPLGAFVAFAGVGGVGTAAVGAAVIAVSNELVVAAVFAALPLVVDAASDIGTANGLVAQLGSAGSLAGPPLVGLAVGAAGGWWAVGAVLLVGCASGVGLIRYAVRGGSGEDGNHEEQQAN</sequence>
<evidence type="ECO:0000256" key="2">
    <source>
        <dbReference type="ARBA" id="ARBA00022475"/>
    </source>
</evidence>
<dbReference type="PANTHER" id="PTHR43124">
    <property type="entry name" value="PURINE EFFLUX PUMP PBUE"/>
    <property type="match status" value="1"/>
</dbReference>
<dbReference type="InterPro" id="IPR011701">
    <property type="entry name" value="MFS"/>
</dbReference>
<feature type="transmembrane region" description="Helical" evidence="7">
    <location>
        <begin position="187"/>
        <end position="209"/>
    </location>
</feature>
<keyword evidence="3 7" id="KW-0812">Transmembrane</keyword>
<protein>
    <submittedName>
        <fullName evidence="9">MFS transporter</fullName>
    </submittedName>
</protein>
<feature type="transmembrane region" description="Helical" evidence="7">
    <location>
        <begin position="70"/>
        <end position="92"/>
    </location>
</feature>
<evidence type="ECO:0000313" key="10">
    <source>
        <dbReference type="Proteomes" id="UP001216579"/>
    </source>
</evidence>